<dbReference type="CDD" id="cd22160">
    <property type="entry name" value="F-box_AtFBL13-like"/>
    <property type="match status" value="1"/>
</dbReference>
<protein>
    <recommendedName>
        <fullName evidence="2">F-box domain-containing protein</fullName>
    </recommendedName>
</protein>
<proteinExistence type="predicted"/>
<evidence type="ECO:0000259" key="2">
    <source>
        <dbReference type="PROSITE" id="PS50181"/>
    </source>
</evidence>
<dbReference type="InterPro" id="IPR053781">
    <property type="entry name" value="F-box_AtFBL13-like"/>
</dbReference>
<evidence type="ECO:0000313" key="4">
    <source>
        <dbReference type="Proteomes" id="UP000682877"/>
    </source>
</evidence>
<dbReference type="PROSITE" id="PS50181">
    <property type="entry name" value="FBOX"/>
    <property type="match status" value="1"/>
</dbReference>
<reference evidence="3" key="1">
    <citation type="submission" date="2021-01" db="EMBL/GenBank/DDBJ databases">
        <authorList>
            <person name="Bezrukov I."/>
        </authorList>
    </citation>
    <scope>NUCLEOTIDE SEQUENCE</scope>
</reference>
<feature type="compositionally biased region" description="Polar residues" evidence="1">
    <location>
        <begin position="1"/>
        <end position="13"/>
    </location>
</feature>
<evidence type="ECO:0000313" key="3">
    <source>
        <dbReference type="EMBL" id="CAE6085709.1"/>
    </source>
</evidence>
<dbReference type="Pfam" id="PF00646">
    <property type="entry name" value="F-box"/>
    <property type="match status" value="1"/>
</dbReference>
<dbReference type="SUPFAM" id="SSF52047">
    <property type="entry name" value="RNI-like"/>
    <property type="match status" value="1"/>
</dbReference>
<dbReference type="InterPro" id="IPR055357">
    <property type="entry name" value="LRR_At1g61320_AtMIF1"/>
</dbReference>
<dbReference type="EMBL" id="LR999456">
    <property type="protein sequence ID" value="CAE6085709.1"/>
    <property type="molecule type" value="Genomic_DNA"/>
</dbReference>
<gene>
    <name evidence="3" type="ORF">AARE701A_LOCUS14307</name>
</gene>
<dbReference type="Gene3D" id="1.20.1280.50">
    <property type="match status" value="1"/>
</dbReference>
<dbReference type="InterPro" id="IPR032675">
    <property type="entry name" value="LRR_dom_sf"/>
</dbReference>
<organism evidence="3 4">
    <name type="scientific">Arabidopsis arenosa</name>
    <name type="common">Sand rock-cress</name>
    <name type="synonym">Cardaminopsis arenosa</name>
    <dbReference type="NCBI Taxonomy" id="38785"/>
    <lineage>
        <taxon>Eukaryota</taxon>
        <taxon>Viridiplantae</taxon>
        <taxon>Streptophyta</taxon>
        <taxon>Embryophyta</taxon>
        <taxon>Tracheophyta</taxon>
        <taxon>Spermatophyta</taxon>
        <taxon>Magnoliopsida</taxon>
        <taxon>eudicotyledons</taxon>
        <taxon>Gunneridae</taxon>
        <taxon>Pentapetalae</taxon>
        <taxon>rosids</taxon>
        <taxon>malvids</taxon>
        <taxon>Brassicales</taxon>
        <taxon>Brassicaceae</taxon>
        <taxon>Camelineae</taxon>
        <taxon>Arabidopsis</taxon>
    </lineage>
</organism>
<accession>A0A8S2ALS9</accession>
<dbReference type="Pfam" id="PF23622">
    <property type="entry name" value="LRR_At1g61320_AtMIF1"/>
    <property type="match status" value="1"/>
</dbReference>
<dbReference type="InterPro" id="IPR001810">
    <property type="entry name" value="F-box_dom"/>
</dbReference>
<evidence type="ECO:0000256" key="1">
    <source>
        <dbReference type="SAM" id="MobiDB-lite"/>
    </source>
</evidence>
<name>A0A8S2ALS9_ARAAE</name>
<dbReference type="SMART" id="SM00256">
    <property type="entry name" value="FBOX"/>
    <property type="match status" value="1"/>
</dbReference>
<feature type="domain" description="F-box" evidence="2">
    <location>
        <begin position="82"/>
        <end position="118"/>
    </location>
</feature>
<dbReference type="InterPro" id="IPR036047">
    <property type="entry name" value="F-box-like_dom_sf"/>
</dbReference>
<dbReference type="AlphaFoldDB" id="A0A8S2ALS9"/>
<sequence length="530" mass="59747">MEAYWSNGNTPSLSVIDKPNPNLLQSSEDDELASSEEHSDTDGTESYAGASEYMHEESQDLPPPRDPLRQSFKRSGDSIDGVDFISSLPDVILHHILSSVPTKSAIRTSLLSKRWRYVWSETPSLSIDCRRTDPNSIDKTLAFFSAPKITSFHLCTSLLNRIDPLNSWIEFAISHDAEKLSLEFRDFRVRDYKFPDFFYTNSSVKQLLVNSGSVDLIPRCSVSWTSLKNLSLSFCTLSDESFLKILSGSPLLESLELLYCAEYMCLDLSQSPRLKRLEIDRSDWFMGPTKIVAPHLHCLRLRHSRLPCSLVDVSSLTEADLNIYFCDLKTLTADFLQHNVVKMLQMLQNVEKLTIGGTFLQMLSLAALCGVPFPTLKIKTLTLETMIIRSVIPGITKLLRNTSGLRKLTIHTVKGSSISELHLNAYLRLHSLNQRQCWRSKDSVFPGSLETISMLVGKHAESNLVALFMERLLKSTKSLETMVVLLVGYLDASGFEELLAMATTLSHNNDVFVLIKRSYIKCVSNTFPQR</sequence>
<dbReference type="Proteomes" id="UP000682877">
    <property type="component" value="Chromosome 6"/>
</dbReference>
<feature type="region of interest" description="Disordered" evidence="1">
    <location>
        <begin position="1"/>
        <end position="73"/>
    </location>
</feature>
<keyword evidence="4" id="KW-1185">Reference proteome</keyword>
<dbReference type="PANTHER" id="PTHR32153">
    <property type="entry name" value="OJ000223_09.16 PROTEIN"/>
    <property type="match status" value="1"/>
</dbReference>
<dbReference type="InterPro" id="IPR044997">
    <property type="entry name" value="F-box_plant"/>
</dbReference>
<dbReference type="SUPFAM" id="SSF81383">
    <property type="entry name" value="F-box domain"/>
    <property type="match status" value="1"/>
</dbReference>
<dbReference type="Gene3D" id="3.80.10.10">
    <property type="entry name" value="Ribonuclease Inhibitor"/>
    <property type="match status" value="1"/>
</dbReference>